<dbReference type="Proteomes" id="UP000238479">
    <property type="component" value="Chromosome 7"/>
</dbReference>
<accession>A0A2P6PB98</accession>
<dbReference type="STRING" id="74649.A0A2P6PB98"/>
<evidence type="ECO:0000313" key="3">
    <source>
        <dbReference type="Proteomes" id="UP000238479"/>
    </source>
</evidence>
<name>A0A2P6PB98_ROSCH</name>
<keyword evidence="3" id="KW-1185">Reference proteome</keyword>
<evidence type="ECO:0000313" key="2">
    <source>
        <dbReference type="EMBL" id="PRQ19197.1"/>
    </source>
</evidence>
<sequence>MIGLLTLFLSIVAMMVTFSCALIIMFHGKYSWIVLMSIFVSSVPVSSFAWMQFPLLIETFKSTYGPGIFDKKVKPLW</sequence>
<gene>
    <name evidence="2" type="ORF">RchiOBHm_Chr7g0214571</name>
</gene>
<dbReference type="EMBL" id="PDCK01000045">
    <property type="protein sequence ID" value="PRQ19197.1"/>
    <property type="molecule type" value="Genomic_DNA"/>
</dbReference>
<keyword evidence="1" id="KW-0472">Membrane</keyword>
<feature type="transmembrane region" description="Helical" evidence="1">
    <location>
        <begin position="31"/>
        <end position="51"/>
    </location>
</feature>
<dbReference type="GO" id="GO:0016020">
    <property type="term" value="C:membrane"/>
    <property type="evidence" value="ECO:0007669"/>
    <property type="project" value="TreeGrafter"/>
</dbReference>
<dbReference type="Gramene" id="PRQ19197">
    <property type="protein sequence ID" value="PRQ19197"/>
    <property type="gene ID" value="RchiOBHm_Chr7g0214571"/>
</dbReference>
<keyword evidence="1" id="KW-1133">Transmembrane helix</keyword>
<dbReference type="PANTHER" id="PTHR24177">
    <property type="entry name" value="CASKIN"/>
    <property type="match status" value="1"/>
</dbReference>
<dbReference type="OMA" id="LIIMFHG"/>
<protein>
    <submittedName>
        <fullName evidence="2">Uncharacterized protein</fullName>
    </submittedName>
</protein>
<organism evidence="2 3">
    <name type="scientific">Rosa chinensis</name>
    <name type="common">China rose</name>
    <dbReference type="NCBI Taxonomy" id="74649"/>
    <lineage>
        <taxon>Eukaryota</taxon>
        <taxon>Viridiplantae</taxon>
        <taxon>Streptophyta</taxon>
        <taxon>Embryophyta</taxon>
        <taxon>Tracheophyta</taxon>
        <taxon>Spermatophyta</taxon>
        <taxon>Magnoliopsida</taxon>
        <taxon>eudicotyledons</taxon>
        <taxon>Gunneridae</taxon>
        <taxon>Pentapetalae</taxon>
        <taxon>rosids</taxon>
        <taxon>fabids</taxon>
        <taxon>Rosales</taxon>
        <taxon>Rosaceae</taxon>
        <taxon>Rosoideae</taxon>
        <taxon>Rosoideae incertae sedis</taxon>
        <taxon>Rosa</taxon>
    </lineage>
</organism>
<keyword evidence="1" id="KW-0812">Transmembrane</keyword>
<comment type="caution">
    <text evidence="2">The sequence shown here is derived from an EMBL/GenBank/DDBJ whole genome shotgun (WGS) entry which is preliminary data.</text>
</comment>
<reference evidence="2 3" key="1">
    <citation type="journal article" date="2018" name="Nat. Genet.">
        <title>The Rosa genome provides new insights in the design of modern roses.</title>
        <authorList>
            <person name="Bendahmane M."/>
        </authorList>
    </citation>
    <scope>NUCLEOTIDE SEQUENCE [LARGE SCALE GENOMIC DNA]</scope>
    <source>
        <strain evidence="3">cv. Old Blush</strain>
    </source>
</reference>
<proteinExistence type="predicted"/>
<evidence type="ECO:0000256" key="1">
    <source>
        <dbReference type="SAM" id="Phobius"/>
    </source>
</evidence>
<dbReference type="AlphaFoldDB" id="A0A2P6PB98"/>
<dbReference type="PANTHER" id="PTHR24177:SF329">
    <property type="entry name" value="ANKYRIN REPEAT PROTEIN"/>
    <property type="match status" value="1"/>
</dbReference>